<name>A0A067CGX7_SAPPC</name>
<dbReference type="OMA" id="KIRVQWH"/>
<feature type="region of interest" description="Disordered" evidence="1">
    <location>
        <begin position="216"/>
        <end position="264"/>
    </location>
</feature>
<dbReference type="OrthoDB" id="25896at2759"/>
<reference evidence="2 3" key="1">
    <citation type="journal article" date="2013" name="PLoS Genet.">
        <title>Distinctive expansion of potential virulence genes in the genome of the oomycete fish pathogen Saprolegnia parasitica.</title>
        <authorList>
            <person name="Jiang R.H."/>
            <person name="de Bruijn I."/>
            <person name="Haas B.J."/>
            <person name="Belmonte R."/>
            <person name="Lobach L."/>
            <person name="Christie J."/>
            <person name="van den Ackerveken G."/>
            <person name="Bottin A."/>
            <person name="Bulone V."/>
            <person name="Diaz-Moreno S.M."/>
            <person name="Dumas B."/>
            <person name="Fan L."/>
            <person name="Gaulin E."/>
            <person name="Govers F."/>
            <person name="Grenville-Briggs L.J."/>
            <person name="Horner N.R."/>
            <person name="Levin J.Z."/>
            <person name="Mammella M."/>
            <person name="Meijer H.J."/>
            <person name="Morris P."/>
            <person name="Nusbaum C."/>
            <person name="Oome S."/>
            <person name="Phillips A.J."/>
            <person name="van Rooyen D."/>
            <person name="Rzeszutek E."/>
            <person name="Saraiva M."/>
            <person name="Secombes C.J."/>
            <person name="Seidl M.F."/>
            <person name="Snel B."/>
            <person name="Stassen J.H."/>
            <person name="Sykes S."/>
            <person name="Tripathy S."/>
            <person name="van den Berg H."/>
            <person name="Vega-Arreguin J.C."/>
            <person name="Wawra S."/>
            <person name="Young S.K."/>
            <person name="Zeng Q."/>
            <person name="Dieguez-Uribeondo J."/>
            <person name="Russ C."/>
            <person name="Tyler B.M."/>
            <person name="van West P."/>
        </authorList>
    </citation>
    <scope>NUCLEOTIDE SEQUENCE [LARGE SCALE GENOMIC DNA]</scope>
    <source>
        <strain evidence="2 3">CBS 223.65</strain>
    </source>
</reference>
<dbReference type="Proteomes" id="UP000030745">
    <property type="component" value="Unassembled WGS sequence"/>
</dbReference>
<dbReference type="Gene3D" id="3.40.50.300">
    <property type="entry name" value="P-loop containing nucleotide triphosphate hydrolases"/>
    <property type="match status" value="1"/>
</dbReference>
<sequence>MDRPTVAVVGAPCTGKTSLIVALGRGLGVDVTSSPTSVFAVGRGVTALERRLDDVNVAALDTRLVFLVFDVTAPESFAAAVAKGAALQSSDRTIALVGTKADLMAHDHDVLLVASEARIYASSEFAVYAEVQLRADGPDAGLDALLTLLRAATPVKQPLVRRDIWLYDPYDDNSPPRSPTRAMNEIYLCGRAKALATERALIAKYEHKRYASPKATRYVAPPPAPLPRQTRRRQSTDRHSTLMSSTQASVARVKATKAYKPHKEAVDPKIRVQWHRPRSPRRGLRLNHALPRLPLSLQAAASHWRLLQARR</sequence>
<dbReference type="EMBL" id="KK583203">
    <property type="protein sequence ID" value="KDO30009.1"/>
    <property type="molecule type" value="Genomic_DNA"/>
</dbReference>
<evidence type="ECO:0000313" key="2">
    <source>
        <dbReference type="EMBL" id="KDO30009.1"/>
    </source>
</evidence>
<proteinExistence type="predicted"/>
<dbReference type="SUPFAM" id="SSF52540">
    <property type="entry name" value="P-loop containing nucleoside triphosphate hydrolases"/>
    <property type="match status" value="1"/>
</dbReference>
<evidence type="ECO:0000256" key="1">
    <source>
        <dbReference type="SAM" id="MobiDB-lite"/>
    </source>
</evidence>
<dbReference type="CDD" id="cd00882">
    <property type="entry name" value="Ras_like_GTPase"/>
    <property type="match status" value="1"/>
</dbReference>
<dbReference type="KEGG" id="spar:SPRG_05198"/>
<dbReference type="GeneID" id="24127603"/>
<evidence type="ECO:0000313" key="3">
    <source>
        <dbReference type="Proteomes" id="UP000030745"/>
    </source>
</evidence>
<protein>
    <submittedName>
        <fullName evidence="2">Uncharacterized protein</fullName>
    </submittedName>
</protein>
<accession>A0A067CGX7</accession>
<dbReference type="RefSeq" id="XP_012199192.1">
    <property type="nucleotide sequence ID" value="XM_012343802.1"/>
</dbReference>
<keyword evidence="3" id="KW-1185">Reference proteome</keyword>
<dbReference type="VEuPathDB" id="FungiDB:SPRG_05198"/>
<dbReference type="AlphaFoldDB" id="A0A067CGX7"/>
<gene>
    <name evidence="2" type="ORF">SPRG_05198</name>
</gene>
<dbReference type="InterPro" id="IPR027417">
    <property type="entry name" value="P-loop_NTPase"/>
</dbReference>
<organism evidence="2 3">
    <name type="scientific">Saprolegnia parasitica (strain CBS 223.65)</name>
    <dbReference type="NCBI Taxonomy" id="695850"/>
    <lineage>
        <taxon>Eukaryota</taxon>
        <taxon>Sar</taxon>
        <taxon>Stramenopiles</taxon>
        <taxon>Oomycota</taxon>
        <taxon>Saprolegniomycetes</taxon>
        <taxon>Saprolegniales</taxon>
        <taxon>Saprolegniaceae</taxon>
        <taxon>Saprolegnia</taxon>
    </lineage>
</organism>